<keyword evidence="2" id="KW-1185">Reference proteome</keyword>
<evidence type="ECO:0000313" key="2">
    <source>
        <dbReference type="Proteomes" id="UP001165342"/>
    </source>
</evidence>
<dbReference type="EMBL" id="JAMGBE010000003">
    <property type="protein sequence ID" value="MCL6730132.1"/>
    <property type="molecule type" value="Genomic_DNA"/>
</dbReference>
<dbReference type="RefSeq" id="WP_249831634.1">
    <property type="nucleotide sequence ID" value="NZ_JAMGBE010000003.1"/>
</dbReference>
<comment type="caution">
    <text evidence="1">The sequence shown here is derived from an EMBL/GenBank/DDBJ whole genome shotgun (WGS) entry which is preliminary data.</text>
</comment>
<proteinExistence type="predicted"/>
<evidence type="ECO:0000313" key="1">
    <source>
        <dbReference type="EMBL" id="MCL6730132.1"/>
    </source>
</evidence>
<name>A0ABT0S2N8_9SPHN</name>
<dbReference type="Proteomes" id="UP001165342">
    <property type="component" value="Unassembled WGS sequence"/>
</dbReference>
<sequence length="596" mass="67303">MRVLRVLLGVTAAFLPLAMWGISSGSAMMGGALYSRANELLSSGRVSETPPGQSVAYEKSRVGTNVDQLSYWSTATPFLDLMKSSGDWLPQAPPGVWSTEEKLDLDENGWVRSLPTDGPLRHRSAGLVVLRGGDAGSAPPHARYVVLYDGEGVIDGMQGSRVVQREKSKQRLLIEAADNGWLHISIRSTDPNHNGNYLRNIRIVREDLFPRFQRGEIFHPTFLKKASTFQVIRFMNWMATNKLIRPDGTELVRRGREPYDLSASYLLNWSDRPRPSEALWTRGVPVEIMVALANRSGADPWFNMPINASDDYLRGFANYVRTNLNPGRKIHVELSNEVWNLGYVQARYAEARAKETFGPQASYIEWYGKRAAEMAAIWNSAFGEPPTGDTKKDRVRVVYGTQIVWKGRETPGLETPHWFDGKGKHRRAADYFDEYAITGYYNFHIPAAEKLATVTNWWSDPDGGYNRALKSLSDGVRFEQSPLYSYHAERSRQYGLALVTYESGYGELTPPNQHLNQRYTDFLVALQRRPEIYRVELANFEAFRRAGGSLFMNYGLIGKPTKYGSWSIFESIDQPTSPRYEALLDMLQAAAARPTK</sequence>
<protein>
    <recommendedName>
        <fullName evidence="3">Cellulose-binding protein</fullName>
    </recommendedName>
</protein>
<organism evidence="1 2">
    <name type="scientific">Sphingomonas hankyongi</name>
    <dbReference type="NCBI Taxonomy" id="2908209"/>
    <lineage>
        <taxon>Bacteria</taxon>
        <taxon>Pseudomonadati</taxon>
        <taxon>Pseudomonadota</taxon>
        <taxon>Alphaproteobacteria</taxon>
        <taxon>Sphingomonadales</taxon>
        <taxon>Sphingomonadaceae</taxon>
        <taxon>Sphingomonas</taxon>
    </lineage>
</organism>
<gene>
    <name evidence="1" type="ORF">LZ538_08720</name>
</gene>
<reference evidence="1" key="1">
    <citation type="submission" date="2022-05" db="EMBL/GenBank/DDBJ databases">
        <authorList>
            <person name="Jo J.-H."/>
            <person name="Im W.-T."/>
        </authorList>
    </citation>
    <scope>NUCLEOTIDE SEQUENCE</scope>
    <source>
        <strain evidence="1">SE220</strain>
    </source>
</reference>
<accession>A0ABT0S2N8</accession>
<evidence type="ECO:0008006" key="3">
    <source>
        <dbReference type="Google" id="ProtNLM"/>
    </source>
</evidence>